<evidence type="ECO:0000313" key="3">
    <source>
        <dbReference type="EMBL" id="MBJ7880683.1"/>
    </source>
</evidence>
<evidence type="ECO:0000313" key="4">
    <source>
        <dbReference type="Proteomes" id="UP000662373"/>
    </source>
</evidence>
<evidence type="ECO:0000259" key="2">
    <source>
        <dbReference type="Pfam" id="PF01261"/>
    </source>
</evidence>
<feature type="chain" id="PRO_5037527475" evidence="1">
    <location>
        <begin position="20"/>
        <end position="427"/>
    </location>
</feature>
<keyword evidence="3" id="KW-0413">Isomerase</keyword>
<feature type="domain" description="Xylose isomerase-like TIM barrel" evidence="2">
    <location>
        <begin position="195"/>
        <end position="385"/>
    </location>
</feature>
<proteinExistence type="predicted"/>
<feature type="signal peptide" evidence="1">
    <location>
        <begin position="1"/>
        <end position="19"/>
    </location>
</feature>
<evidence type="ECO:0000256" key="1">
    <source>
        <dbReference type="SAM" id="SignalP"/>
    </source>
</evidence>
<dbReference type="InterPro" id="IPR050312">
    <property type="entry name" value="IolE/XylAMocC-like"/>
</dbReference>
<keyword evidence="1" id="KW-0732">Signal</keyword>
<dbReference type="AlphaFoldDB" id="A0A934KTX0"/>
<reference evidence="3 4" key="1">
    <citation type="submission" date="2020-09" db="EMBL/GenBank/DDBJ databases">
        <title>Draft genome of Gelidibacter salicanalis PAMC21136.</title>
        <authorList>
            <person name="Park H."/>
        </authorList>
    </citation>
    <scope>NUCLEOTIDE SEQUENCE [LARGE SCALE GENOMIC DNA]</scope>
    <source>
        <strain evidence="3 4">PAMC21136</strain>
    </source>
</reference>
<dbReference type="GO" id="GO:0016853">
    <property type="term" value="F:isomerase activity"/>
    <property type="evidence" value="ECO:0007669"/>
    <property type="project" value="UniProtKB-KW"/>
</dbReference>
<dbReference type="PANTHER" id="PTHR12110:SF41">
    <property type="entry name" value="INOSOSE DEHYDRATASE"/>
    <property type="match status" value="1"/>
</dbReference>
<dbReference type="Pfam" id="PF01261">
    <property type="entry name" value="AP_endonuc_2"/>
    <property type="match status" value="1"/>
</dbReference>
<dbReference type="EMBL" id="JAEHJZ010000018">
    <property type="protein sequence ID" value="MBJ7880683.1"/>
    <property type="molecule type" value="Genomic_DNA"/>
</dbReference>
<protein>
    <submittedName>
        <fullName evidence="3">Sugar phosphate isomerase/epimerase</fullName>
    </submittedName>
</protein>
<dbReference type="PANTHER" id="PTHR12110">
    <property type="entry name" value="HYDROXYPYRUVATE ISOMERASE"/>
    <property type="match status" value="1"/>
</dbReference>
<sequence length="427" mass="49424">MKKIKFLLVLMISSVFVMSGQESELNQQALLRHYIGTWYSTDTITDTEVGANPSIKMTVEPSINAENALHVKVFEKAGNTWQTILVELISYDKTSNQIVALGTNINHGSFVGSGRFLNDSLWVMKDKDFNGKPTLDVKFEFKSLTEVLLTGTDYKTNKTWKVKYIKQNPKDKQIGIQLVSVRKKMLDNPEKTLNELSRMGFSFIESFVYDIGKFYDYTPIEFKNLVESQGLKFKGSMVFKDMLGKDDKEIMTWWNQCVKSHKEAGVTFITTSNNEIDKVKTLQDLERLCKLYNRIGKLCQENGIKFGIHNHTKEFKTVETTVMYDYLLNNTNPEYVFFESDLYWMKVAGINPVDYFITYPNRFLSWHLKDDTELGASGTMDFQKIYSHSEKAGLLYPIAEVEQYNFDPLFSVEMAYQYLYYLILGEK</sequence>
<accession>A0A934KTX0</accession>
<keyword evidence="4" id="KW-1185">Reference proteome</keyword>
<comment type="caution">
    <text evidence="3">The sequence shown here is derived from an EMBL/GenBank/DDBJ whole genome shotgun (WGS) entry which is preliminary data.</text>
</comment>
<name>A0A934KTX0_9FLAO</name>
<dbReference type="SUPFAM" id="SSF51658">
    <property type="entry name" value="Xylose isomerase-like"/>
    <property type="match status" value="1"/>
</dbReference>
<dbReference type="InterPro" id="IPR013022">
    <property type="entry name" value="Xyl_isomerase-like_TIM-brl"/>
</dbReference>
<dbReference type="InterPro" id="IPR036237">
    <property type="entry name" value="Xyl_isomerase-like_sf"/>
</dbReference>
<gene>
    <name evidence="3" type="ORF">JEM65_08485</name>
</gene>
<dbReference type="Proteomes" id="UP000662373">
    <property type="component" value="Unassembled WGS sequence"/>
</dbReference>
<organism evidence="3 4">
    <name type="scientific">Gelidibacter salicanalis</name>
    <dbReference type="NCBI Taxonomy" id="291193"/>
    <lineage>
        <taxon>Bacteria</taxon>
        <taxon>Pseudomonadati</taxon>
        <taxon>Bacteroidota</taxon>
        <taxon>Flavobacteriia</taxon>
        <taxon>Flavobacteriales</taxon>
        <taxon>Flavobacteriaceae</taxon>
        <taxon>Gelidibacter</taxon>
    </lineage>
</organism>
<dbReference type="RefSeq" id="WP_199598521.1">
    <property type="nucleotide sequence ID" value="NZ_JAEHJZ010000018.1"/>
</dbReference>
<dbReference type="Gene3D" id="3.20.20.150">
    <property type="entry name" value="Divalent-metal-dependent TIM barrel enzymes"/>
    <property type="match status" value="1"/>
</dbReference>